<reference evidence="6" key="1">
    <citation type="submission" date="2021-02" db="EMBL/GenBank/DDBJ databases">
        <title>Genomic Encyclopedia of Type Strains, Phase IV (KMG-V): Genome sequencing to study the core and pangenomes of soil and plant-associated prokaryotes.</title>
        <authorList>
            <person name="Whitman W."/>
        </authorList>
    </citation>
    <scope>NUCLEOTIDE SEQUENCE</scope>
    <source>
        <strain evidence="6">USDA 406</strain>
    </source>
</reference>
<accession>A0A8I1YC78</accession>
<feature type="region of interest" description="Disordered" evidence="4">
    <location>
        <begin position="102"/>
        <end position="124"/>
    </location>
</feature>
<dbReference type="Pfam" id="PF12833">
    <property type="entry name" value="HTH_18"/>
    <property type="match status" value="1"/>
</dbReference>
<gene>
    <name evidence="6" type="ORF">JOH49_008677</name>
</gene>
<evidence type="ECO:0000256" key="3">
    <source>
        <dbReference type="ARBA" id="ARBA00023163"/>
    </source>
</evidence>
<dbReference type="PANTHER" id="PTHR47894">
    <property type="entry name" value="HTH-TYPE TRANSCRIPTIONAL REGULATOR GADX"/>
    <property type="match status" value="1"/>
</dbReference>
<dbReference type="InterPro" id="IPR018060">
    <property type="entry name" value="HTH_AraC"/>
</dbReference>
<evidence type="ECO:0000313" key="6">
    <source>
        <dbReference type="EMBL" id="MBP1298924.1"/>
    </source>
</evidence>
<keyword evidence="1" id="KW-0805">Transcription regulation</keyword>
<dbReference type="RefSeq" id="WP_244980710.1">
    <property type="nucleotide sequence ID" value="NZ_JAFICZ010000001.1"/>
</dbReference>
<dbReference type="InterPro" id="IPR009057">
    <property type="entry name" value="Homeodomain-like_sf"/>
</dbReference>
<evidence type="ECO:0000256" key="4">
    <source>
        <dbReference type="SAM" id="MobiDB-lite"/>
    </source>
</evidence>
<sequence>MPSSQAIREAIVASLRHGDAVTLDGTARALKISRRTLQRHLGRMGTSHSEILAEIRLKVACRLLADSSKRLSDIAKFLGYTNASSFSRSFARLMKIQPVVYRKQQRARKHDPASPRGRPHVIGR</sequence>
<keyword evidence="3" id="KW-0804">Transcription</keyword>
<evidence type="ECO:0000259" key="5">
    <source>
        <dbReference type="PROSITE" id="PS01124"/>
    </source>
</evidence>
<dbReference type="GO" id="GO:0003700">
    <property type="term" value="F:DNA-binding transcription factor activity"/>
    <property type="evidence" value="ECO:0007669"/>
    <property type="project" value="InterPro"/>
</dbReference>
<protein>
    <submittedName>
        <fullName evidence="6">AraC-like DNA-binding protein</fullName>
    </submittedName>
</protein>
<dbReference type="SMART" id="SM00342">
    <property type="entry name" value="HTH_ARAC"/>
    <property type="match status" value="1"/>
</dbReference>
<dbReference type="EMBL" id="JAFICZ010000001">
    <property type="protein sequence ID" value="MBP1298924.1"/>
    <property type="molecule type" value="Genomic_DNA"/>
</dbReference>
<keyword evidence="2 6" id="KW-0238">DNA-binding</keyword>
<name>A0A8I1YC78_BRAEL</name>
<dbReference type="PANTHER" id="PTHR47894:SF4">
    <property type="entry name" value="HTH-TYPE TRANSCRIPTIONAL REGULATOR GADX"/>
    <property type="match status" value="1"/>
</dbReference>
<dbReference type="Proteomes" id="UP000673383">
    <property type="component" value="Unassembled WGS sequence"/>
</dbReference>
<dbReference type="Gene3D" id="1.10.10.60">
    <property type="entry name" value="Homeodomain-like"/>
    <property type="match status" value="1"/>
</dbReference>
<evidence type="ECO:0000256" key="2">
    <source>
        <dbReference type="ARBA" id="ARBA00023125"/>
    </source>
</evidence>
<dbReference type="GO" id="GO:0000976">
    <property type="term" value="F:transcription cis-regulatory region binding"/>
    <property type="evidence" value="ECO:0007669"/>
    <property type="project" value="TreeGrafter"/>
</dbReference>
<dbReference type="PROSITE" id="PS01124">
    <property type="entry name" value="HTH_ARAC_FAMILY_2"/>
    <property type="match status" value="1"/>
</dbReference>
<dbReference type="GO" id="GO:0005829">
    <property type="term" value="C:cytosol"/>
    <property type="evidence" value="ECO:0007669"/>
    <property type="project" value="TreeGrafter"/>
</dbReference>
<organism evidence="6 7">
    <name type="scientific">Bradyrhizobium elkanii</name>
    <dbReference type="NCBI Taxonomy" id="29448"/>
    <lineage>
        <taxon>Bacteria</taxon>
        <taxon>Pseudomonadati</taxon>
        <taxon>Pseudomonadota</taxon>
        <taxon>Alphaproteobacteria</taxon>
        <taxon>Hyphomicrobiales</taxon>
        <taxon>Nitrobacteraceae</taxon>
        <taxon>Bradyrhizobium</taxon>
    </lineage>
</organism>
<dbReference type="SUPFAM" id="SSF46689">
    <property type="entry name" value="Homeodomain-like"/>
    <property type="match status" value="1"/>
</dbReference>
<feature type="domain" description="HTH araC/xylS-type" evidence="5">
    <location>
        <begin position="5"/>
        <end position="104"/>
    </location>
</feature>
<proteinExistence type="predicted"/>
<comment type="caution">
    <text evidence="6">The sequence shown here is derived from an EMBL/GenBank/DDBJ whole genome shotgun (WGS) entry which is preliminary data.</text>
</comment>
<evidence type="ECO:0000256" key="1">
    <source>
        <dbReference type="ARBA" id="ARBA00023015"/>
    </source>
</evidence>
<evidence type="ECO:0000313" key="7">
    <source>
        <dbReference type="Proteomes" id="UP000673383"/>
    </source>
</evidence>
<dbReference type="AlphaFoldDB" id="A0A8I1YC78"/>